<dbReference type="Proteomes" id="UP001302321">
    <property type="component" value="Unassembled WGS sequence"/>
</dbReference>
<evidence type="ECO:0000256" key="1">
    <source>
        <dbReference type="SAM" id="MobiDB-lite"/>
    </source>
</evidence>
<dbReference type="InterPro" id="IPR006598">
    <property type="entry name" value="CAP10"/>
</dbReference>
<keyword evidence="5" id="KW-1185">Reference proteome</keyword>
<keyword evidence="2" id="KW-0472">Membrane</keyword>
<gene>
    <name evidence="4" type="ORF">QBC36DRAFT_339820</name>
</gene>
<organism evidence="4 5">
    <name type="scientific">Triangularia setosa</name>
    <dbReference type="NCBI Taxonomy" id="2587417"/>
    <lineage>
        <taxon>Eukaryota</taxon>
        <taxon>Fungi</taxon>
        <taxon>Dikarya</taxon>
        <taxon>Ascomycota</taxon>
        <taxon>Pezizomycotina</taxon>
        <taxon>Sordariomycetes</taxon>
        <taxon>Sordariomycetidae</taxon>
        <taxon>Sordariales</taxon>
        <taxon>Podosporaceae</taxon>
        <taxon>Triangularia</taxon>
    </lineage>
</organism>
<evidence type="ECO:0000259" key="3">
    <source>
        <dbReference type="SMART" id="SM00672"/>
    </source>
</evidence>
<feature type="transmembrane region" description="Helical" evidence="2">
    <location>
        <begin position="49"/>
        <end position="66"/>
    </location>
</feature>
<feature type="compositionally biased region" description="Basic and acidic residues" evidence="1">
    <location>
        <begin position="649"/>
        <end position="675"/>
    </location>
</feature>
<dbReference type="EMBL" id="MU866552">
    <property type="protein sequence ID" value="KAK4171496.1"/>
    <property type="molecule type" value="Genomic_DNA"/>
</dbReference>
<keyword evidence="2" id="KW-0812">Transmembrane</keyword>
<feature type="region of interest" description="Disordered" evidence="1">
    <location>
        <begin position="649"/>
        <end position="685"/>
    </location>
</feature>
<reference evidence="4" key="1">
    <citation type="journal article" date="2023" name="Mol. Phylogenet. Evol.">
        <title>Genome-scale phylogeny and comparative genomics of the fungal order Sordariales.</title>
        <authorList>
            <person name="Hensen N."/>
            <person name="Bonometti L."/>
            <person name="Westerberg I."/>
            <person name="Brannstrom I.O."/>
            <person name="Guillou S."/>
            <person name="Cros-Aarteil S."/>
            <person name="Calhoun S."/>
            <person name="Haridas S."/>
            <person name="Kuo A."/>
            <person name="Mondo S."/>
            <person name="Pangilinan J."/>
            <person name="Riley R."/>
            <person name="LaButti K."/>
            <person name="Andreopoulos B."/>
            <person name="Lipzen A."/>
            <person name="Chen C."/>
            <person name="Yan M."/>
            <person name="Daum C."/>
            <person name="Ng V."/>
            <person name="Clum A."/>
            <person name="Steindorff A."/>
            <person name="Ohm R.A."/>
            <person name="Martin F."/>
            <person name="Silar P."/>
            <person name="Natvig D.O."/>
            <person name="Lalanne C."/>
            <person name="Gautier V."/>
            <person name="Ament-Velasquez S.L."/>
            <person name="Kruys A."/>
            <person name="Hutchinson M.I."/>
            <person name="Powell A.J."/>
            <person name="Barry K."/>
            <person name="Miller A.N."/>
            <person name="Grigoriev I.V."/>
            <person name="Debuchy R."/>
            <person name="Gladieux P."/>
            <person name="Hiltunen Thoren M."/>
            <person name="Johannesson H."/>
        </authorList>
    </citation>
    <scope>NUCLEOTIDE SEQUENCE</scope>
    <source>
        <strain evidence="4">CBS 892.96</strain>
    </source>
</reference>
<dbReference type="PANTHER" id="PTHR12203">
    <property type="entry name" value="KDEL LYS-ASP-GLU-LEU CONTAINING - RELATED"/>
    <property type="match status" value="1"/>
</dbReference>
<evidence type="ECO:0000256" key="2">
    <source>
        <dbReference type="SAM" id="Phobius"/>
    </source>
</evidence>
<dbReference type="SMART" id="SM00672">
    <property type="entry name" value="CAP10"/>
    <property type="match status" value="1"/>
</dbReference>
<feature type="domain" description="Glycosyl transferase CAP10" evidence="3">
    <location>
        <begin position="341"/>
        <end position="630"/>
    </location>
</feature>
<keyword evidence="2" id="KW-1133">Transmembrane helix</keyword>
<comment type="caution">
    <text evidence="4">The sequence shown here is derived from an EMBL/GenBank/DDBJ whole genome shotgun (WGS) entry which is preliminary data.</text>
</comment>
<proteinExistence type="predicted"/>
<dbReference type="PANTHER" id="PTHR12203:SF22">
    <property type="entry name" value="CAPSULE ASSOCIATED PROTEIN"/>
    <property type="match status" value="1"/>
</dbReference>
<accession>A0AAN6VZN0</accession>
<dbReference type="InterPro" id="IPR051091">
    <property type="entry name" value="O-Glucosyltr/Glycosyltrsf_90"/>
</dbReference>
<sequence length="685" mass="78346">MFFCSREPLPPWLIFLATLDARLRGHAQLIRNSLFLPIKMAFPRRPSAFLRYLVPAALILCVFYVLTGQPGSDFASPQKLRPWAGLGNQKHPIDYLIADGEREFASKISRESKTIAEAAAAYRQRRGRHPPPGFDKWFKFAQQKNGVIVEDFWDQIYHDLEPFWALDAQRIRKDAWDFEMRIEVRDGKVSSGSDWFWTKIWLKMIGTIEGLLPDMDIALNAMDEPRLVVPWEEIDELVTKAGEEKKMVAPEEAVMEFERLKKPGEGPEKDFQTPKKVWEGNKHYWMIARRGCPPTSLARQSPVITDFNRTPLIKSSFALLHMTEGYISNYTLSTDFCHQSDLQALEGVFVEPLSVSATKTLFPMFGGSKLAVNNEILLPAPMYWNEEERFMGSQGADIPWAEKQDSVIWRGVATGGKNKEDNWRSFQRHRFVAMNNGSKITLAEQKQLEPVNFALPPKAYGLKAQKKGKLGEWVSQWTNVQFIDLMCGFKGQGARCNYTDEHFEITKGMPMAEQFQNKYLPDIDGNSFSGRYLGFLRSTSLPIKATLWREWHDSRLVAWKHFVPMDSRFGDWYGIMEYFLGDGTEKTKGRDEQAKKIAMDGKEWAERVLRKEDMQVYVLRLLLEYARVSDPRRGQMGWVGDLLGEVKGEGSDKEEVTGTEVSRDNELVKESEKELGAVGSAAGEA</sequence>
<evidence type="ECO:0000313" key="5">
    <source>
        <dbReference type="Proteomes" id="UP001302321"/>
    </source>
</evidence>
<dbReference type="Pfam" id="PF05686">
    <property type="entry name" value="Glyco_transf_90"/>
    <property type="match status" value="1"/>
</dbReference>
<evidence type="ECO:0000313" key="4">
    <source>
        <dbReference type="EMBL" id="KAK4171496.1"/>
    </source>
</evidence>
<name>A0AAN6VZN0_9PEZI</name>
<reference evidence="4" key="2">
    <citation type="submission" date="2023-05" db="EMBL/GenBank/DDBJ databases">
        <authorList>
            <consortium name="Lawrence Berkeley National Laboratory"/>
            <person name="Steindorff A."/>
            <person name="Hensen N."/>
            <person name="Bonometti L."/>
            <person name="Westerberg I."/>
            <person name="Brannstrom I.O."/>
            <person name="Guillou S."/>
            <person name="Cros-Aarteil S."/>
            <person name="Calhoun S."/>
            <person name="Haridas S."/>
            <person name="Kuo A."/>
            <person name="Mondo S."/>
            <person name="Pangilinan J."/>
            <person name="Riley R."/>
            <person name="Labutti K."/>
            <person name="Andreopoulos B."/>
            <person name="Lipzen A."/>
            <person name="Chen C."/>
            <person name="Yanf M."/>
            <person name="Daum C."/>
            <person name="Ng V."/>
            <person name="Clum A."/>
            <person name="Ohm R."/>
            <person name="Martin F."/>
            <person name="Silar P."/>
            <person name="Natvig D."/>
            <person name="Lalanne C."/>
            <person name="Gautier V."/>
            <person name="Ament-Velasquez S.L."/>
            <person name="Kruys A."/>
            <person name="Hutchinson M.I."/>
            <person name="Powell A.J."/>
            <person name="Barry K."/>
            <person name="Miller A.N."/>
            <person name="Grigoriev I.V."/>
            <person name="Debuchy R."/>
            <person name="Gladieux P."/>
            <person name="Thoren M.H."/>
            <person name="Johannesson H."/>
        </authorList>
    </citation>
    <scope>NUCLEOTIDE SEQUENCE</scope>
    <source>
        <strain evidence="4">CBS 892.96</strain>
    </source>
</reference>
<protein>
    <submittedName>
        <fullName evidence="4">Family 90 putative glycosyltransferase</fullName>
    </submittedName>
</protein>
<dbReference type="AlphaFoldDB" id="A0AAN6VZN0"/>